<organism evidence="2 3">
    <name type="scientific">Grimontia celer</name>
    <dbReference type="NCBI Taxonomy" id="1796497"/>
    <lineage>
        <taxon>Bacteria</taxon>
        <taxon>Pseudomonadati</taxon>
        <taxon>Pseudomonadota</taxon>
        <taxon>Gammaproteobacteria</taxon>
        <taxon>Vibrionales</taxon>
        <taxon>Vibrionaceae</taxon>
        <taxon>Grimontia</taxon>
    </lineage>
</organism>
<dbReference type="SUPFAM" id="SSF53756">
    <property type="entry name" value="UDP-Glycosyltransferase/glycogen phosphorylase"/>
    <property type="match status" value="1"/>
</dbReference>
<keyword evidence="3" id="KW-1185">Reference proteome</keyword>
<dbReference type="OrthoDB" id="5856508at2"/>
<accession>A0A128F0V6</accession>
<dbReference type="GO" id="GO:1901135">
    <property type="term" value="P:carbohydrate derivative metabolic process"/>
    <property type="evidence" value="ECO:0007669"/>
    <property type="project" value="UniProtKB-ARBA"/>
</dbReference>
<name>A0A128F0V6_9GAMM</name>
<dbReference type="Gene3D" id="3.40.50.2000">
    <property type="entry name" value="Glycogen Phosphorylase B"/>
    <property type="match status" value="2"/>
</dbReference>
<dbReference type="RefSeq" id="WP_062662924.1">
    <property type="nucleotide sequence ID" value="NZ_FIZX01000001.1"/>
</dbReference>
<protein>
    <submittedName>
        <fullName evidence="2">Glycosyltransferase Gtf1</fullName>
    </submittedName>
</protein>
<dbReference type="AlphaFoldDB" id="A0A128F0V6"/>
<gene>
    <name evidence="2" type="primary">gtf1_1</name>
    <name evidence="2" type="ORF">GCE9029_01904</name>
</gene>
<dbReference type="PANTHER" id="PTHR12526">
    <property type="entry name" value="GLYCOSYLTRANSFERASE"/>
    <property type="match status" value="1"/>
</dbReference>
<evidence type="ECO:0000313" key="2">
    <source>
        <dbReference type="EMBL" id="CZF80175.1"/>
    </source>
</evidence>
<dbReference type="PANTHER" id="PTHR12526:SF630">
    <property type="entry name" value="GLYCOSYLTRANSFERASE"/>
    <property type="match status" value="1"/>
</dbReference>
<dbReference type="GO" id="GO:0016757">
    <property type="term" value="F:glycosyltransferase activity"/>
    <property type="evidence" value="ECO:0007669"/>
    <property type="project" value="InterPro"/>
</dbReference>
<keyword evidence="2" id="KW-0808">Transferase</keyword>
<sequence length="400" mass="46152">MKKILFLSAIDFKEKSIQVIRKTPEAYANKGWKVDYIVARDNVSTGNYFYESEIIPEGVNVHRLYWPLDKIRSSNKRAIALLFGKISSMVVVLKLFMSALKLSRKEDYDVVYGYEYQGVLAVNLLKIFLNKKTKIVSRFQGTFLNEMFENKQYLRVLFNIDHVLAIRSKSDVLIMTNDGTQGNKAVEKIKGSQEYSMHFWPNGVDLLPHSHSKNFFQEGRAPVFMSISRLVHWKKVERNIYIIKELVDLGFGNVKYKVIGDGEQSEYLKGLVKELKMESNINFVGALKHKDVIENLQQADFFLSMYDSSNVGNPLLEAIRAKRLIVTLANGDTSEWIKHKYNGLIYNPTSIDYKQIARDLASLIENESEYKKLISGVEETASSKLWTWEERLDKEVQIVD</sequence>
<dbReference type="InterPro" id="IPR001296">
    <property type="entry name" value="Glyco_trans_1"/>
</dbReference>
<dbReference type="STRING" id="1796497.GCE9029_01904"/>
<feature type="domain" description="Glycosyl transferase family 1" evidence="1">
    <location>
        <begin position="219"/>
        <end position="375"/>
    </location>
</feature>
<dbReference type="Pfam" id="PF00534">
    <property type="entry name" value="Glycos_transf_1"/>
    <property type="match status" value="1"/>
</dbReference>
<dbReference type="Proteomes" id="UP000071641">
    <property type="component" value="Unassembled WGS sequence"/>
</dbReference>
<reference evidence="3" key="1">
    <citation type="submission" date="2016-02" db="EMBL/GenBank/DDBJ databases">
        <authorList>
            <person name="Rodrigo-Torres Lidia"/>
            <person name="Arahal R.David."/>
        </authorList>
    </citation>
    <scope>NUCLEOTIDE SEQUENCE [LARGE SCALE GENOMIC DNA]</scope>
    <source>
        <strain evidence="3">CECT 9029</strain>
    </source>
</reference>
<dbReference type="CDD" id="cd03801">
    <property type="entry name" value="GT4_PimA-like"/>
    <property type="match status" value="1"/>
</dbReference>
<proteinExistence type="predicted"/>
<evidence type="ECO:0000313" key="3">
    <source>
        <dbReference type="Proteomes" id="UP000071641"/>
    </source>
</evidence>
<dbReference type="EMBL" id="FIZX01000001">
    <property type="protein sequence ID" value="CZF80175.1"/>
    <property type="molecule type" value="Genomic_DNA"/>
</dbReference>
<evidence type="ECO:0000259" key="1">
    <source>
        <dbReference type="Pfam" id="PF00534"/>
    </source>
</evidence>